<organism evidence="7 8">
    <name type="scientific">Micromonospora sicca</name>
    <dbReference type="NCBI Taxonomy" id="2202420"/>
    <lineage>
        <taxon>Bacteria</taxon>
        <taxon>Bacillati</taxon>
        <taxon>Actinomycetota</taxon>
        <taxon>Actinomycetes</taxon>
        <taxon>Micromonosporales</taxon>
        <taxon>Micromonosporaceae</taxon>
        <taxon>Micromonospora</taxon>
    </lineage>
</organism>
<sequence length="579" mass="61092">MTDNNAQPRVGTRPEAPPDRRRWLVLVILLVATFMDLLDVTIVAIAVPSIQQDISATYTAAQWVLAGYSLAFALLLITGGRLGDIVGRKRMFLLGMAGFTLASALCGLAPNPEVLIASRVLQGAMAAMMVPQVISSIQVMFSPRERVAAFSVYGGVAGLATVSGPLLGGLLIKADLLDLGWRTIFLINVPIGLAALVGALVFMKELRTPHALRLDLTGVGIITVTMLLLVYPLMQGREKHWPTWIFAMMAASAVGLVVFAAHQRRRSAQGGSPLVPMELFKEKAFVGGLLVNLVFFAGIVSFFLVFIIYLQAGLDKSVLAAAMANLPWSVGIALASGASFQLAPKLGRTVLHIGTALMTASMVAIILTIQFVGTDVSVWHFVPSMFVGGVGMGLVAPLLVDAVISGVPHHEAGSASGVLSAVQQVGGALGIALIGVIFFGLLGDRAQGVAEANTAPIRAALQSAGAPVDAQRQAVDGFVRCFVDRSAEEDPTAVPVSCRNTDQAAPAAVTRAYAEAATDARRELFSDAMKLTAWYNAGVFLLAFLLVFRLPRRINVHAEAEAGLDEDAPADPADSTRVH</sequence>
<dbReference type="InterPro" id="IPR020846">
    <property type="entry name" value="MFS_dom"/>
</dbReference>
<evidence type="ECO:0000313" key="8">
    <source>
        <dbReference type="Proteomes" id="UP000246050"/>
    </source>
</evidence>
<comment type="subcellular location">
    <subcellularLocation>
        <location evidence="1">Cell membrane</location>
        <topology evidence="1">Multi-pass membrane protein</topology>
    </subcellularLocation>
</comment>
<feature type="transmembrane region" description="Helical" evidence="5">
    <location>
        <begin position="91"/>
        <end position="110"/>
    </location>
</feature>
<evidence type="ECO:0000256" key="5">
    <source>
        <dbReference type="SAM" id="Phobius"/>
    </source>
</evidence>
<feature type="transmembrane region" description="Helical" evidence="5">
    <location>
        <begin position="23"/>
        <end position="48"/>
    </location>
</feature>
<feature type="transmembrane region" description="Helical" evidence="5">
    <location>
        <begin position="421"/>
        <end position="442"/>
    </location>
</feature>
<dbReference type="InterPro" id="IPR011701">
    <property type="entry name" value="MFS"/>
</dbReference>
<dbReference type="CDD" id="cd17321">
    <property type="entry name" value="MFS_MMR_MDR_like"/>
    <property type="match status" value="1"/>
</dbReference>
<feature type="transmembrane region" description="Helical" evidence="5">
    <location>
        <begin position="147"/>
        <end position="172"/>
    </location>
</feature>
<feature type="transmembrane region" description="Helical" evidence="5">
    <location>
        <begin position="378"/>
        <end position="400"/>
    </location>
</feature>
<dbReference type="PRINTS" id="PR01036">
    <property type="entry name" value="TCRTETB"/>
</dbReference>
<dbReference type="EMBL" id="QGKS01000058">
    <property type="protein sequence ID" value="PWR17261.1"/>
    <property type="molecule type" value="Genomic_DNA"/>
</dbReference>
<feature type="domain" description="Major facilitator superfamily (MFS) profile" evidence="6">
    <location>
        <begin position="25"/>
        <end position="555"/>
    </location>
</feature>
<reference evidence="7 8" key="1">
    <citation type="submission" date="2018-05" db="EMBL/GenBank/DDBJ databases">
        <title>Micromonosporas from Atacama Desert.</title>
        <authorList>
            <person name="Carro L."/>
            <person name="Golinska P."/>
            <person name="Klenk H.-P."/>
            <person name="Goodfellow M."/>
        </authorList>
    </citation>
    <scope>NUCLEOTIDE SEQUENCE [LARGE SCALE GENOMIC DNA]</scope>
    <source>
        <strain evidence="7 8">4G51</strain>
    </source>
</reference>
<dbReference type="Proteomes" id="UP000246050">
    <property type="component" value="Unassembled WGS sequence"/>
</dbReference>
<dbReference type="PANTHER" id="PTHR42718">
    <property type="entry name" value="MAJOR FACILITATOR SUPERFAMILY MULTIDRUG TRANSPORTER MFSC"/>
    <property type="match status" value="1"/>
</dbReference>
<evidence type="ECO:0000259" key="6">
    <source>
        <dbReference type="PROSITE" id="PS50850"/>
    </source>
</evidence>
<feature type="transmembrane region" description="Helical" evidence="5">
    <location>
        <begin position="244"/>
        <end position="263"/>
    </location>
</feature>
<feature type="transmembrane region" description="Helical" evidence="5">
    <location>
        <begin position="116"/>
        <end position="135"/>
    </location>
</feature>
<evidence type="ECO:0000313" key="7">
    <source>
        <dbReference type="EMBL" id="PWR17261.1"/>
    </source>
</evidence>
<dbReference type="PROSITE" id="PS50850">
    <property type="entry name" value="MFS"/>
    <property type="match status" value="1"/>
</dbReference>
<dbReference type="SUPFAM" id="SSF103473">
    <property type="entry name" value="MFS general substrate transporter"/>
    <property type="match status" value="1"/>
</dbReference>
<feature type="transmembrane region" description="Helical" evidence="5">
    <location>
        <begin position="350"/>
        <end position="372"/>
    </location>
</feature>
<feature type="transmembrane region" description="Helical" evidence="5">
    <location>
        <begin position="284"/>
        <end position="312"/>
    </location>
</feature>
<evidence type="ECO:0000256" key="2">
    <source>
        <dbReference type="ARBA" id="ARBA00022692"/>
    </source>
</evidence>
<feature type="transmembrane region" description="Helical" evidence="5">
    <location>
        <begin position="533"/>
        <end position="550"/>
    </location>
</feature>
<dbReference type="OrthoDB" id="783189at2"/>
<keyword evidence="2 5" id="KW-0812">Transmembrane</keyword>
<gene>
    <name evidence="7" type="ORF">DKT69_01200</name>
</gene>
<name>A0A317DRA6_9ACTN</name>
<dbReference type="AlphaFoldDB" id="A0A317DRA6"/>
<feature type="transmembrane region" description="Helical" evidence="5">
    <location>
        <begin position="184"/>
        <end position="202"/>
    </location>
</feature>
<keyword evidence="3 5" id="KW-1133">Transmembrane helix</keyword>
<protein>
    <submittedName>
        <fullName evidence="7">MFS transporter</fullName>
    </submittedName>
</protein>
<dbReference type="RefSeq" id="WP_109799759.1">
    <property type="nucleotide sequence ID" value="NZ_QGKS01000058.1"/>
</dbReference>
<dbReference type="PANTHER" id="PTHR42718:SF39">
    <property type="entry name" value="ACTINORHODIN TRANSPORTER-RELATED"/>
    <property type="match status" value="1"/>
</dbReference>
<dbReference type="InterPro" id="IPR036259">
    <property type="entry name" value="MFS_trans_sf"/>
</dbReference>
<comment type="caution">
    <text evidence="7">The sequence shown here is derived from an EMBL/GenBank/DDBJ whole genome shotgun (WGS) entry which is preliminary data.</text>
</comment>
<evidence type="ECO:0000256" key="3">
    <source>
        <dbReference type="ARBA" id="ARBA00022989"/>
    </source>
</evidence>
<dbReference type="Gene3D" id="1.20.1250.20">
    <property type="entry name" value="MFS general substrate transporter like domains"/>
    <property type="match status" value="2"/>
</dbReference>
<feature type="transmembrane region" description="Helical" evidence="5">
    <location>
        <begin position="318"/>
        <end position="338"/>
    </location>
</feature>
<dbReference type="GO" id="GO:0022857">
    <property type="term" value="F:transmembrane transporter activity"/>
    <property type="evidence" value="ECO:0007669"/>
    <property type="project" value="InterPro"/>
</dbReference>
<dbReference type="GO" id="GO:0005886">
    <property type="term" value="C:plasma membrane"/>
    <property type="evidence" value="ECO:0007669"/>
    <property type="project" value="UniProtKB-SubCell"/>
</dbReference>
<evidence type="ECO:0000256" key="4">
    <source>
        <dbReference type="ARBA" id="ARBA00023136"/>
    </source>
</evidence>
<feature type="transmembrane region" description="Helical" evidence="5">
    <location>
        <begin position="60"/>
        <end position="79"/>
    </location>
</feature>
<proteinExistence type="predicted"/>
<evidence type="ECO:0000256" key="1">
    <source>
        <dbReference type="ARBA" id="ARBA00004651"/>
    </source>
</evidence>
<keyword evidence="4 5" id="KW-0472">Membrane</keyword>
<accession>A0A317DRA6</accession>
<dbReference type="Pfam" id="PF07690">
    <property type="entry name" value="MFS_1"/>
    <property type="match status" value="1"/>
</dbReference>
<feature type="transmembrane region" description="Helical" evidence="5">
    <location>
        <begin position="214"/>
        <end position="232"/>
    </location>
</feature>